<keyword evidence="2" id="KW-0408">Iron</keyword>
<evidence type="ECO:0000256" key="1">
    <source>
        <dbReference type="ARBA" id="ARBA00010759"/>
    </source>
</evidence>
<protein>
    <recommendedName>
        <fullName evidence="2">Peptide deformylase</fullName>
        <shortName evidence="2">PDF</shortName>
        <ecNumber evidence="2">3.5.1.88</ecNumber>
    </recommendedName>
    <alternativeName>
        <fullName evidence="2">Polypeptide deformylase</fullName>
    </alternativeName>
</protein>
<comment type="catalytic activity">
    <reaction evidence="2">
        <text>N-terminal N-formyl-L-methionyl-[peptide] + H2O = N-terminal L-methionyl-[peptide] + formate</text>
        <dbReference type="Rhea" id="RHEA:24420"/>
        <dbReference type="Rhea" id="RHEA-COMP:10639"/>
        <dbReference type="Rhea" id="RHEA-COMP:10640"/>
        <dbReference type="ChEBI" id="CHEBI:15377"/>
        <dbReference type="ChEBI" id="CHEBI:15740"/>
        <dbReference type="ChEBI" id="CHEBI:49298"/>
        <dbReference type="ChEBI" id="CHEBI:64731"/>
        <dbReference type="EC" id="3.5.1.88"/>
    </reaction>
</comment>
<keyword evidence="4" id="KW-1185">Reference proteome</keyword>
<dbReference type="Proteomes" id="UP001290861">
    <property type="component" value="Unassembled WGS sequence"/>
</dbReference>
<accession>A0ABU5MVG0</accession>
<dbReference type="EMBL" id="JARVCO010000007">
    <property type="protein sequence ID" value="MDZ8118081.1"/>
    <property type="molecule type" value="Genomic_DNA"/>
</dbReference>
<evidence type="ECO:0000313" key="4">
    <source>
        <dbReference type="Proteomes" id="UP001290861"/>
    </source>
</evidence>
<reference evidence="3 4" key="1">
    <citation type="journal article" date="2024" name="Appl. Environ. Microbiol.">
        <title>Pontiella agarivorans sp. nov., a novel marine anaerobic bacterium capable of degrading macroalgal polysaccharides and fixing nitrogen.</title>
        <authorList>
            <person name="Liu N."/>
            <person name="Kivenson V."/>
            <person name="Peng X."/>
            <person name="Cui Z."/>
            <person name="Lankiewicz T.S."/>
            <person name="Gosselin K.M."/>
            <person name="English C.J."/>
            <person name="Blair E.M."/>
            <person name="O'Malley M.A."/>
            <person name="Valentine D.L."/>
        </authorList>
    </citation>
    <scope>NUCLEOTIDE SEQUENCE [LARGE SCALE GENOMIC DNA]</scope>
    <source>
        <strain evidence="3 4">NLcol2</strain>
    </source>
</reference>
<comment type="similarity">
    <text evidence="1 2">Belongs to the polypeptide deformylase family.</text>
</comment>
<dbReference type="PRINTS" id="PR01576">
    <property type="entry name" value="PDEFORMYLASE"/>
</dbReference>
<dbReference type="PIRSF" id="PIRSF004749">
    <property type="entry name" value="Pep_def"/>
    <property type="match status" value="1"/>
</dbReference>
<comment type="function">
    <text evidence="2">Removes the formyl group from the N-terminal Met of newly synthesized proteins. Requires at least a dipeptide for an efficient rate of reaction. N-terminal L-methionine is a prerequisite for activity but the enzyme has broad specificity at other positions.</text>
</comment>
<sequence>MSLPICTYGNPILRQKAVEVMMVNDDIRALAKEMLETMYAEQGVGLAAEQVGRTERMFVVDIPPDGDVGEDGERENPGIEMPLVFINPKIVGHSETVQVGPEGCLSFPDIFANVERWYEVDAEYIDLDGLPQRIHAKGLLSRAIQHELDHLDGVLLVDRMSHVKKVAMGGKLKRLVKETKKKLG</sequence>
<feature type="binding site" evidence="2">
    <location>
        <position position="104"/>
    </location>
    <ligand>
        <name>Fe cation</name>
        <dbReference type="ChEBI" id="CHEBI:24875"/>
    </ligand>
</feature>
<feature type="binding site" evidence="2">
    <location>
        <position position="150"/>
    </location>
    <ligand>
        <name>Fe cation</name>
        <dbReference type="ChEBI" id="CHEBI:24875"/>
    </ligand>
</feature>
<keyword evidence="2 3" id="KW-0378">Hydrolase</keyword>
<feature type="binding site" evidence="2">
    <location>
        <position position="146"/>
    </location>
    <ligand>
        <name>Fe cation</name>
        <dbReference type="ChEBI" id="CHEBI:24875"/>
    </ligand>
</feature>
<dbReference type="SUPFAM" id="SSF56420">
    <property type="entry name" value="Peptide deformylase"/>
    <property type="match status" value="1"/>
</dbReference>
<dbReference type="CDD" id="cd00487">
    <property type="entry name" value="Pep_deformylase"/>
    <property type="match status" value="1"/>
</dbReference>
<gene>
    <name evidence="2 3" type="primary">def</name>
    <name evidence="3" type="ORF">P9H32_05515</name>
</gene>
<keyword evidence="2" id="KW-0479">Metal-binding</keyword>
<name>A0ABU5MVG0_9BACT</name>
<dbReference type="HAMAP" id="MF_00163">
    <property type="entry name" value="Pep_deformylase"/>
    <property type="match status" value="1"/>
</dbReference>
<evidence type="ECO:0000313" key="3">
    <source>
        <dbReference type="EMBL" id="MDZ8118081.1"/>
    </source>
</evidence>
<dbReference type="RefSeq" id="WP_130596301.1">
    <property type="nucleotide sequence ID" value="NZ_JARVCO010000007.1"/>
</dbReference>
<comment type="caution">
    <text evidence="3">The sequence shown here is derived from an EMBL/GenBank/DDBJ whole genome shotgun (WGS) entry which is preliminary data.</text>
</comment>
<comment type="cofactor">
    <cofactor evidence="2">
        <name>Fe(2+)</name>
        <dbReference type="ChEBI" id="CHEBI:29033"/>
    </cofactor>
    <text evidence="2">Binds 1 Fe(2+) ion.</text>
</comment>
<dbReference type="InterPro" id="IPR023635">
    <property type="entry name" value="Peptide_deformylase"/>
</dbReference>
<evidence type="ECO:0000256" key="2">
    <source>
        <dbReference type="HAMAP-Rule" id="MF_00163"/>
    </source>
</evidence>
<keyword evidence="2" id="KW-0648">Protein biosynthesis</keyword>
<dbReference type="Pfam" id="PF01327">
    <property type="entry name" value="Pep_deformylase"/>
    <property type="match status" value="1"/>
</dbReference>
<dbReference type="NCBIfam" id="NF001159">
    <property type="entry name" value="PRK00150.1-3"/>
    <property type="match status" value="1"/>
</dbReference>
<feature type="active site" evidence="2">
    <location>
        <position position="147"/>
    </location>
</feature>
<organism evidence="3 4">
    <name type="scientific">Pontiella agarivorans</name>
    <dbReference type="NCBI Taxonomy" id="3038953"/>
    <lineage>
        <taxon>Bacteria</taxon>
        <taxon>Pseudomonadati</taxon>
        <taxon>Kiritimatiellota</taxon>
        <taxon>Kiritimatiellia</taxon>
        <taxon>Kiritimatiellales</taxon>
        <taxon>Pontiellaceae</taxon>
        <taxon>Pontiella</taxon>
    </lineage>
</organism>
<dbReference type="NCBIfam" id="TIGR00079">
    <property type="entry name" value="pept_deformyl"/>
    <property type="match status" value="1"/>
</dbReference>
<dbReference type="EC" id="3.5.1.88" evidence="2"/>
<dbReference type="PANTHER" id="PTHR10458:SF22">
    <property type="entry name" value="PEPTIDE DEFORMYLASE"/>
    <property type="match status" value="1"/>
</dbReference>
<dbReference type="Gene3D" id="3.90.45.10">
    <property type="entry name" value="Peptide deformylase"/>
    <property type="match status" value="1"/>
</dbReference>
<dbReference type="GO" id="GO:0042586">
    <property type="term" value="F:peptide deformylase activity"/>
    <property type="evidence" value="ECO:0007669"/>
    <property type="project" value="UniProtKB-EC"/>
</dbReference>
<proteinExistence type="inferred from homology"/>
<dbReference type="InterPro" id="IPR036821">
    <property type="entry name" value="Peptide_deformylase_sf"/>
</dbReference>
<dbReference type="PANTHER" id="PTHR10458">
    <property type="entry name" value="PEPTIDE DEFORMYLASE"/>
    <property type="match status" value="1"/>
</dbReference>